<dbReference type="STRING" id="282301.A0A267GHC6"/>
<dbReference type="InterPro" id="IPR008465">
    <property type="entry name" value="DAG1_C"/>
</dbReference>
<feature type="transmembrane region" description="Helical" evidence="2">
    <location>
        <begin position="1072"/>
        <end position="1099"/>
    </location>
</feature>
<feature type="compositionally biased region" description="Low complexity" evidence="1">
    <location>
        <begin position="320"/>
        <end position="339"/>
    </location>
</feature>
<gene>
    <name evidence="4" type="ORF">BOX15_Mlig020257g1</name>
</gene>
<reference evidence="4 5" key="1">
    <citation type="submission" date="2017-06" db="EMBL/GenBank/DDBJ databases">
        <title>A platform for efficient transgenesis in Macrostomum lignano, a flatworm model organism for stem cell research.</title>
        <authorList>
            <person name="Berezikov E."/>
        </authorList>
    </citation>
    <scope>NUCLEOTIDE SEQUENCE [LARGE SCALE GENOMIC DNA]</scope>
    <source>
        <strain evidence="4">DV1</strain>
        <tissue evidence="4">Whole organism</tissue>
    </source>
</reference>
<dbReference type="GO" id="GO:0002009">
    <property type="term" value="P:morphogenesis of an epithelium"/>
    <property type="evidence" value="ECO:0007669"/>
    <property type="project" value="TreeGrafter"/>
</dbReference>
<dbReference type="InterPro" id="IPR027468">
    <property type="entry name" value="Alpha-dystroglycan_domain_2"/>
</dbReference>
<feature type="compositionally biased region" description="Polar residues" evidence="1">
    <location>
        <begin position="1240"/>
        <end position="1249"/>
    </location>
</feature>
<feature type="non-terminal residue" evidence="4">
    <location>
        <position position="1"/>
    </location>
</feature>
<evidence type="ECO:0000256" key="2">
    <source>
        <dbReference type="SAM" id="Phobius"/>
    </source>
</evidence>
<evidence type="ECO:0000256" key="1">
    <source>
        <dbReference type="SAM" id="MobiDB-lite"/>
    </source>
</evidence>
<dbReference type="PANTHER" id="PTHR21559">
    <property type="entry name" value="DYSTROGLYCAN-RELATED"/>
    <property type="match status" value="1"/>
</dbReference>
<keyword evidence="5" id="KW-1185">Reference proteome</keyword>
<protein>
    <recommendedName>
        <fullName evidence="3">Dystroglycan C-terminal domain-containing protein</fullName>
    </recommendedName>
</protein>
<dbReference type="GO" id="GO:0021675">
    <property type="term" value="P:nerve development"/>
    <property type="evidence" value="ECO:0007669"/>
    <property type="project" value="TreeGrafter"/>
</dbReference>
<evidence type="ECO:0000313" key="5">
    <source>
        <dbReference type="Proteomes" id="UP000215902"/>
    </source>
</evidence>
<dbReference type="GO" id="GO:0016011">
    <property type="term" value="C:dystroglycan complex"/>
    <property type="evidence" value="ECO:0007669"/>
    <property type="project" value="TreeGrafter"/>
</dbReference>
<feature type="region of interest" description="Disordered" evidence="1">
    <location>
        <begin position="291"/>
        <end position="339"/>
    </location>
</feature>
<dbReference type="OrthoDB" id="6285625at2759"/>
<dbReference type="GO" id="GO:0042383">
    <property type="term" value="C:sarcolemma"/>
    <property type="evidence" value="ECO:0007669"/>
    <property type="project" value="TreeGrafter"/>
</dbReference>
<keyword evidence="2" id="KW-1133">Transmembrane helix</keyword>
<feature type="transmembrane region" description="Helical" evidence="2">
    <location>
        <begin position="15"/>
        <end position="35"/>
    </location>
</feature>
<dbReference type="Proteomes" id="UP000215902">
    <property type="component" value="Unassembled WGS sequence"/>
</dbReference>
<feature type="domain" description="Dystroglycan C-terminal" evidence="3">
    <location>
        <begin position="1148"/>
        <end position="1203"/>
    </location>
</feature>
<name>A0A267GHC6_9PLAT</name>
<keyword evidence="2" id="KW-0472">Membrane</keyword>
<dbReference type="Gene3D" id="3.30.70.1040">
    <property type="entry name" value="Dystroglycan, domain 2"/>
    <property type="match status" value="1"/>
</dbReference>
<keyword evidence="2" id="KW-0812">Transmembrane</keyword>
<accession>A0A267GHC6</accession>
<comment type="caution">
    <text evidence="4">The sequence shown here is derived from an EMBL/GenBank/DDBJ whole genome shotgun (WGS) entry which is preliminary data.</text>
</comment>
<proteinExistence type="predicted"/>
<feature type="compositionally biased region" description="Low complexity" evidence="1">
    <location>
        <begin position="1121"/>
        <end position="1133"/>
    </location>
</feature>
<feature type="region of interest" description="Disordered" evidence="1">
    <location>
        <begin position="1162"/>
        <end position="1184"/>
    </location>
</feature>
<feature type="region of interest" description="Disordered" evidence="1">
    <location>
        <begin position="1226"/>
        <end position="1266"/>
    </location>
</feature>
<dbReference type="PANTHER" id="PTHR21559:SF21">
    <property type="entry name" value="DYSTROGLYCAN 1"/>
    <property type="match status" value="1"/>
</dbReference>
<dbReference type="SUPFAM" id="SSF111006">
    <property type="entry name" value="Dystroglycan, domain 2"/>
    <property type="match status" value="1"/>
</dbReference>
<dbReference type="EMBL" id="NIVC01000362">
    <property type="protein sequence ID" value="PAA84774.1"/>
    <property type="molecule type" value="Genomic_DNA"/>
</dbReference>
<dbReference type="AlphaFoldDB" id="A0A267GHC6"/>
<dbReference type="GO" id="GO:0043236">
    <property type="term" value="F:laminin binding"/>
    <property type="evidence" value="ECO:0007669"/>
    <property type="project" value="TreeGrafter"/>
</dbReference>
<evidence type="ECO:0000313" key="4">
    <source>
        <dbReference type="EMBL" id="PAA84774.1"/>
    </source>
</evidence>
<organism evidence="4 5">
    <name type="scientific">Macrostomum lignano</name>
    <dbReference type="NCBI Taxonomy" id="282301"/>
    <lineage>
        <taxon>Eukaryota</taxon>
        <taxon>Metazoa</taxon>
        <taxon>Spiralia</taxon>
        <taxon>Lophotrochozoa</taxon>
        <taxon>Platyhelminthes</taxon>
        <taxon>Rhabditophora</taxon>
        <taxon>Macrostomorpha</taxon>
        <taxon>Macrostomida</taxon>
        <taxon>Macrostomidae</taxon>
        <taxon>Macrostomum</taxon>
    </lineage>
</organism>
<feature type="compositionally biased region" description="Low complexity" evidence="1">
    <location>
        <begin position="1250"/>
        <end position="1266"/>
    </location>
</feature>
<feature type="region of interest" description="Disordered" evidence="1">
    <location>
        <begin position="1105"/>
        <end position="1143"/>
    </location>
</feature>
<evidence type="ECO:0000259" key="3">
    <source>
        <dbReference type="Pfam" id="PF05454"/>
    </source>
</evidence>
<feature type="compositionally biased region" description="Pro residues" evidence="1">
    <location>
        <begin position="300"/>
        <end position="313"/>
    </location>
</feature>
<dbReference type="Pfam" id="PF05454">
    <property type="entry name" value="DAG1"/>
    <property type="match status" value="1"/>
</dbReference>
<dbReference type="GO" id="GO:0007411">
    <property type="term" value="P:axon guidance"/>
    <property type="evidence" value="ECO:0007669"/>
    <property type="project" value="TreeGrafter"/>
</dbReference>
<sequence length="1280" mass="140765">QPPHFVMLIIAKIRCYALIIICIVVSSALCLHGNATSAPRYRARVGRIFIARLASAKSGELSAQQLPSWLHRNGDSGLIEGVPLDRNSGDKDVHLGGGVSVEVLPRSSGSAFGSNASCSRRPPTVAAVLVDVDPETAGPQRLASLLRNLSAKLQVKISTLEVYPDVPNSQRRQQQPRQYLLASGPGNANIRRSVQAARVSWQVGCGSIDARHLKALERLERLAITGELTPEPVLLWYVADLIVDVDASTSAVDGGVGGGYTGRGSPRLRRNANLYSGRSFLSDSAAVPSSVSESSGFASPPMPTRPPPQPPVPTRRIELPTVRSTPTTTSTTPAPTTTTEQGIQQLVQLSSQPYSFPVGVLTRIVLMPNARQDSLLAELTTSVTGCGHANALGVFGRYIPEEMVLEGHPTAKDIGSQHKCSLHVRDSGGKQAYIGFTIRVPEPKPPQRLLSIEADKKLFRLILGLRYNRLIDPADYFAHALAHDIRICVSPIRNRCVSFSPQSPLQFNATTSRVYGLAWRKQQLTALPTPVYLLATSKYNKTAVLTVGYKVTESRTEDYAHQNKVNHEYRLHVESQLDYLRKLETETAPLYSIIEKIGKFLSTKTKNVVGITISSSRLLPETGIHLKWMNRTDSRSRSMVLVFGCIINYGINYCPRLSIIEEAKKMFRYCKDSKADGQPWPDFAAALAPHLTPIQLIDMPLGTCTSSKYEFPMRYYLASAGACPDTGQNRVTTPDPMLPPQPVWPPTFAPSSSRSGLRVNYVTTKEHGVYCLLPFSTSAGSGFSRPIKRLGCVNDSYGNNLRVLPLQLCTHASDDGEVCSNANRFIAWNATIRGFEGIPFDADVGPKQFVVLVRSTVSPNAPPVRFNLSVVVEQPQWGPFRFHRVRMRIAVDRYRVADSNSQYRFFRQLNDLVSAALSGNKVYMRLPPDDLQHQLKVPGSVVNFTVDWTVVGYDSDGAVIDGFGKYRIFCPVDQLVILRRVASEKLAGMLISNAIGMHTLEFLLEGNCSSYNYGDLFRLYDNYMQSHHPINTIVPDYPAYPGGGGSDSGVINNNAAGSSSDIDTASMGDSNVLLITVAPACGLVLLALLVALLVACCLYKRKPANGRGGQQQQRSRHVSYQQQQVPQQQQQQQYHNASLSRHGGDFSLTSKHVPIIFAEELEERPSAPSKPLILPNEKPPLPPPDIDGYGEQDELLMERTPLNPQQQQQQLLLLQQQQQQQFATLGRTNNGHGVNGSGTSGSMYRTLPSQQLQQQQQQQQLYHQQQQNPGVLYAHYANQG</sequence>